<proteinExistence type="predicted"/>
<accession>A0A8H2E168</accession>
<comment type="caution">
    <text evidence="2">The sequence shown here is derived from an EMBL/GenBank/DDBJ whole genome shotgun (WGS) entry which is preliminary data.</text>
</comment>
<feature type="region of interest" description="Disordered" evidence="1">
    <location>
        <begin position="801"/>
        <end position="847"/>
    </location>
</feature>
<feature type="region of interest" description="Disordered" evidence="1">
    <location>
        <begin position="1"/>
        <end position="26"/>
    </location>
</feature>
<dbReference type="EMBL" id="SOZJ01000004">
    <property type="protein sequence ID" value="TGJ68556.1"/>
    <property type="molecule type" value="Genomic_DNA"/>
</dbReference>
<feature type="region of interest" description="Disordered" evidence="1">
    <location>
        <begin position="364"/>
        <end position="383"/>
    </location>
</feature>
<feature type="compositionally biased region" description="Polar residues" evidence="1">
    <location>
        <begin position="103"/>
        <end position="117"/>
    </location>
</feature>
<feature type="region of interest" description="Disordered" evidence="1">
    <location>
        <begin position="267"/>
        <end position="291"/>
    </location>
</feature>
<organism evidence="2 3">
    <name type="scientific">Orbilia oligospora</name>
    <name type="common">Nematode-trapping fungus</name>
    <name type="synonym">Arthrobotrys oligospora</name>
    <dbReference type="NCBI Taxonomy" id="2813651"/>
    <lineage>
        <taxon>Eukaryota</taxon>
        <taxon>Fungi</taxon>
        <taxon>Dikarya</taxon>
        <taxon>Ascomycota</taxon>
        <taxon>Pezizomycotina</taxon>
        <taxon>Orbiliomycetes</taxon>
        <taxon>Orbiliales</taxon>
        <taxon>Orbiliaceae</taxon>
        <taxon>Orbilia</taxon>
    </lineage>
</organism>
<sequence length="883" mass="97323">MERAPPVSSSSSLVRESIPASSTEATPASFVPARIYHSILPGAGPAAGHGVVHLEIPYPLNAGYANNEGLSQYQTPPRPNSAYVASLEFGGYQNPLPAEYTQAHPSRSFSPQNTGNRGPQGHIHHQNPLLPALGHPASQIPVPYQNPLPLNAEPQSSQGFPQSQGRFYRGVYQSEQAPSHEVYRGAPYDAIQGYAQYQVRLMPDTGRSVDQGSVPSQNFASPNARPTIIPQNVSPTADDRLLNSQNSNISHEAIGYRATNPAYHDAKLPTVQENPPSSSPPRKENKSSAVKDMAGQIKGFDKEKKNKFLIVLEKAKTKKELEAVDSKKAGLSDEAVFGRPEQRPKMQEADVIAEAKSATNLAPEKHNFGNLTSHPTSKEGLAVPSTPRPGVIAEHQRALPLPTKRQLPEQNILSPVPRIPIRSCPPEISLLAPSPLSLEPLTKVYHDIHASSPANLSRTMKLTQGPLGEPSTIETPVGAVAEVKPVAEAKQSNIIRWTPPGPRVKKRPFLLARGPSFLKRRDIDEISPPEHSSKTPEEGVTEKSSPMPQNTFWDSEFFFHGVASKPATKQSFAVDNNKEKGKDEKGKGKAKSPEDRVGEEKLDDRYDWYQVDIEAAMGRAGSPRVPFKLLQAARLGIWGQHSGQAGNTESNESANEGWLKDMKKKTEVFADSDDAVESRLTGNAPALPPAVGGHSIGPRPAEPEYTFDKVDEDQCGSRTWHKLTRYWEDHQAQQVVEFNPNSRSEDRYFKVPTLGLLGSPLTSGGEVGDDYGEQARKRARLDEDLFMDQFINWDWKEEREREEKKGKGEEGGRGVGAMKVEKRRVEKRRVEKRRVEKRKVEKRKRKGKDIYEMLTLPQGRLAFCICTISKPRPLNSAPGSQAT</sequence>
<feature type="compositionally biased region" description="Basic residues" evidence="1">
    <location>
        <begin position="825"/>
        <end position="847"/>
    </location>
</feature>
<reference evidence="2 3" key="1">
    <citation type="submission" date="2019-03" db="EMBL/GenBank/DDBJ databases">
        <title>Nematode-trapping fungi genome.</title>
        <authorList>
            <person name="Vidal-Diez De Ulzurrun G."/>
        </authorList>
    </citation>
    <scope>NUCLEOTIDE SEQUENCE [LARGE SCALE GENOMIC DNA]</scope>
    <source>
        <strain evidence="2 3">TWF154</strain>
    </source>
</reference>
<feature type="compositionally biased region" description="Basic and acidic residues" evidence="1">
    <location>
        <begin position="801"/>
        <end position="812"/>
    </location>
</feature>
<name>A0A8H2E168_ORBOL</name>
<protein>
    <submittedName>
        <fullName evidence="2">Uncharacterized protein</fullName>
    </submittedName>
</protein>
<evidence type="ECO:0000313" key="2">
    <source>
        <dbReference type="EMBL" id="TGJ68556.1"/>
    </source>
</evidence>
<feature type="region of interest" description="Disordered" evidence="1">
    <location>
        <begin position="569"/>
        <end position="599"/>
    </location>
</feature>
<dbReference type="AlphaFoldDB" id="A0A8H2E168"/>
<feature type="region of interest" description="Disordered" evidence="1">
    <location>
        <begin position="95"/>
        <end position="145"/>
    </location>
</feature>
<feature type="region of interest" description="Disordered" evidence="1">
    <location>
        <begin position="681"/>
        <end position="705"/>
    </location>
</feature>
<feature type="compositionally biased region" description="Basic and acidic residues" evidence="1">
    <location>
        <begin position="576"/>
        <end position="599"/>
    </location>
</feature>
<evidence type="ECO:0000313" key="3">
    <source>
        <dbReference type="Proteomes" id="UP000297595"/>
    </source>
</evidence>
<gene>
    <name evidence="2" type="ORF">EYR41_007600</name>
</gene>
<feature type="region of interest" description="Disordered" evidence="1">
    <location>
        <begin position="520"/>
        <end position="547"/>
    </location>
</feature>
<feature type="region of interest" description="Disordered" evidence="1">
    <location>
        <begin position="205"/>
        <end position="242"/>
    </location>
</feature>
<feature type="compositionally biased region" description="Basic and acidic residues" evidence="1">
    <location>
        <begin position="531"/>
        <end position="541"/>
    </location>
</feature>
<dbReference type="Proteomes" id="UP000297595">
    <property type="component" value="Unassembled WGS sequence"/>
</dbReference>
<evidence type="ECO:0000256" key="1">
    <source>
        <dbReference type="SAM" id="MobiDB-lite"/>
    </source>
</evidence>
<feature type="compositionally biased region" description="Polar residues" evidence="1">
    <location>
        <begin position="208"/>
        <end position="221"/>
    </location>
</feature>